<name>A0A5J5IPU2_9MICO</name>
<sequence length="114" mass="12372">MPFHSKHTLESWVGEFHASRVAGDLVKVIIQDGSEGADTGLVLVPLRNATTTVYMEPAAGSDLSWRVTIEPQPDATVLSSHELSSLASELQVAAELCAYLEKRSLGHFEPESRP</sequence>
<evidence type="ECO:0000313" key="2">
    <source>
        <dbReference type="Proteomes" id="UP000327039"/>
    </source>
</evidence>
<keyword evidence="2" id="KW-1185">Reference proteome</keyword>
<evidence type="ECO:0000313" key="1">
    <source>
        <dbReference type="EMBL" id="KAA9085456.1"/>
    </source>
</evidence>
<gene>
    <name evidence="1" type="ORF">F6B42_13445</name>
</gene>
<dbReference type="AlphaFoldDB" id="A0A5J5IPU2"/>
<dbReference type="EMBL" id="VYRZ01000003">
    <property type="protein sequence ID" value="KAA9085456.1"/>
    <property type="molecule type" value="Genomic_DNA"/>
</dbReference>
<dbReference type="OrthoDB" id="5023161at2"/>
<protein>
    <submittedName>
        <fullName evidence="1">Uncharacterized protein</fullName>
    </submittedName>
</protein>
<accession>A0A5J5IPU2</accession>
<dbReference type="Proteomes" id="UP000327039">
    <property type="component" value="Unassembled WGS sequence"/>
</dbReference>
<reference evidence="2" key="1">
    <citation type="submission" date="2019-09" db="EMBL/GenBank/DDBJ databases">
        <title>Mumia zhuanghuii sp. nov. isolated from the intestinal contents of plateau pika (Ochotona curzoniae) in the Qinghai-Tibet plateau of China.</title>
        <authorList>
            <person name="Tian Z."/>
        </authorList>
    </citation>
    <scope>NUCLEOTIDE SEQUENCE [LARGE SCALE GENOMIC DNA]</scope>
    <source>
        <strain evidence="2">DSM 25564</strain>
    </source>
</reference>
<organism evidence="1 2">
    <name type="scientific">Microbacterium radiodurans</name>
    <dbReference type="NCBI Taxonomy" id="661398"/>
    <lineage>
        <taxon>Bacteria</taxon>
        <taxon>Bacillati</taxon>
        <taxon>Actinomycetota</taxon>
        <taxon>Actinomycetes</taxon>
        <taxon>Micrococcales</taxon>
        <taxon>Microbacteriaceae</taxon>
        <taxon>Microbacterium</taxon>
    </lineage>
</organism>
<dbReference type="RefSeq" id="WP_150420178.1">
    <property type="nucleotide sequence ID" value="NZ_VYRZ01000003.1"/>
</dbReference>
<proteinExistence type="predicted"/>
<comment type="caution">
    <text evidence="1">The sequence shown here is derived from an EMBL/GenBank/DDBJ whole genome shotgun (WGS) entry which is preliminary data.</text>
</comment>